<reference evidence="1 2" key="1">
    <citation type="submission" date="2023-06" db="EMBL/GenBank/DDBJ databases">
        <title>Thiopseudomonas sp. CY1220 draft genome sequence.</title>
        <authorList>
            <person name="Zhao G."/>
            <person name="An M."/>
        </authorList>
    </citation>
    <scope>NUCLEOTIDE SEQUENCE [LARGE SCALE GENOMIC DNA]</scope>
    <source>
        <strain evidence="1 2">CY1220</strain>
    </source>
</reference>
<dbReference type="Gene3D" id="3.30.70.1630">
    <property type="match status" value="1"/>
</dbReference>
<dbReference type="Gene3D" id="3.30.70.1400">
    <property type="entry name" value="Aminomethyltransferase beta-barrel domains"/>
    <property type="match status" value="1"/>
</dbReference>
<sequence>MSQTTGFTQITQEGLLAVRGKDAKTFLQGQITCNLNYVSNDRSSLGARCTPKGRMQSTFRILPESDGYLLAMHHSLVERQLNDLKKFAIFSKSTLIDESGLWTRFGLINAEAALIELGVSLAKETNSVARHNELIAVRVSENLCELWLKNQDAACYLKRLSGLLEELNPNAWQLELIRCGIGHVTESNFEEFIPQMLNLPALDAVSFKKGCYTGQEIVARMQYLGKLKRHMYHFSVDDKQLPEIGTLLFSPLRSKALGQVISAAYAETGVELLAVALDEAVYESEIRLAKEDGALLTRLTLPYSLDSEREITR</sequence>
<dbReference type="InterPro" id="IPR017703">
    <property type="entry name" value="YgfZ/GCV_T_CS"/>
</dbReference>
<protein>
    <submittedName>
        <fullName evidence="1">Folate-binding protein</fullName>
    </submittedName>
</protein>
<gene>
    <name evidence="1" type="ORF">QEZ41_02620</name>
</gene>
<dbReference type="SUPFAM" id="SSF101790">
    <property type="entry name" value="Aminomethyltransferase beta-barrel domain"/>
    <property type="match status" value="1"/>
</dbReference>
<accession>A0ABT7SLX7</accession>
<dbReference type="RefSeq" id="WP_289409829.1">
    <property type="nucleotide sequence ID" value="NZ_JAUCDY010000002.1"/>
</dbReference>
<evidence type="ECO:0000313" key="1">
    <source>
        <dbReference type="EMBL" id="MDM7857175.1"/>
    </source>
</evidence>
<proteinExistence type="predicted"/>
<dbReference type="SUPFAM" id="SSF103025">
    <property type="entry name" value="Folate-binding domain"/>
    <property type="match status" value="1"/>
</dbReference>
<dbReference type="InterPro" id="IPR029043">
    <property type="entry name" value="GcvT/YgfZ_C"/>
</dbReference>
<keyword evidence="2" id="KW-1185">Reference proteome</keyword>
<comment type="caution">
    <text evidence="1">The sequence shown here is derived from an EMBL/GenBank/DDBJ whole genome shotgun (WGS) entry which is preliminary data.</text>
</comment>
<organism evidence="1 2">
    <name type="scientific">Thiopseudomonas acetoxidans</name>
    <dbReference type="NCBI Taxonomy" id="3041622"/>
    <lineage>
        <taxon>Bacteria</taxon>
        <taxon>Pseudomonadati</taxon>
        <taxon>Pseudomonadota</taxon>
        <taxon>Gammaproteobacteria</taxon>
        <taxon>Pseudomonadales</taxon>
        <taxon>Pseudomonadaceae</taxon>
        <taxon>Thiopseudomonas</taxon>
    </lineage>
</organism>
<dbReference type="PANTHER" id="PTHR22602">
    <property type="entry name" value="TRANSFERASE CAF17, MITOCHONDRIAL-RELATED"/>
    <property type="match status" value="1"/>
</dbReference>
<dbReference type="Gene3D" id="2.40.30.160">
    <property type="match status" value="1"/>
</dbReference>
<dbReference type="InterPro" id="IPR045179">
    <property type="entry name" value="YgfZ/GcvT"/>
</dbReference>
<dbReference type="EMBL" id="JAUCDY010000002">
    <property type="protein sequence ID" value="MDM7857175.1"/>
    <property type="molecule type" value="Genomic_DNA"/>
</dbReference>
<name>A0ABT7SLX7_9GAMM</name>
<dbReference type="Proteomes" id="UP001241056">
    <property type="component" value="Unassembled WGS sequence"/>
</dbReference>
<dbReference type="PANTHER" id="PTHR22602:SF0">
    <property type="entry name" value="TRANSFERASE CAF17, MITOCHONDRIAL-RELATED"/>
    <property type="match status" value="1"/>
</dbReference>
<evidence type="ECO:0000313" key="2">
    <source>
        <dbReference type="Proteomes" id="UP001241056"/>
    </source>
</evidence>
<dbReference type="NCBIfam" id="TIGR03317">
    <property type="entry name" value="ygfZ_signature"/>
    <property type="match status" value="1"/>
</dbReference>